<dbReference type="InterPro" id="IPR036397">
    <property type="entry name" value="RNaseH_sf"/>
</dbReference>
<dbReference type="GO" id="GO:0003887">
    <property type="term" value="F:DNA-directed DNA polymerase activity"/>
    <property type="evidence" value="ECO:0007669"/>
    <property type="project" value="InterPro"/>
</dbReference>
<feature type="domain" description="3'-5' exonuclease" evidence="2">
    <location>
        <begin position="789"/>
        <end position="960"/>
    </location>
</feature>
<dbReference type="GO" id="GO:0008408">
    <property type="term" value="F:3'-5' exonuclease activity"/>
    <property type="evidence" value="ECO:0007669"/>
    <property type="project" value="InterPro"/>
</dbReference>
<dbReference type="InterPro" id="IPR027417">
    <property type="entry name" value="P-loop_NTPase"/>
</dbReference>
<dbReference type="Gene3D" id="3.40.50.300">
    <property type="entry name" value="P-loop containing nucleotide triphosphate hydrolases"/>
    <property type="match status" value="1"/>
</dbReference>
<organism evidence="4">
    <name type="scientific">Caulerpa racemosa</name>
    <name type="common">Green alga</name>
    <dbReference type="NCBI Taxonomy" id="76317"/>
    <lineage>
        <taxon>Eukaryota</taxon>
        <taxon>Viridiplantae</taxon>
        <taxon>Chlorophyta</taxon>
        <taxon>core chlorophytes</taxon>
        <taxon>Ulvophyceae</taxon>
        <taxon>TCBD clade</taxon>
        <taxon>Bryopsidales</taxon>
        <taxon>Halimedineae</taxon>
        <taxon>Caulerpaceae</taxon>
        <taxon>Caulerpa</taxon>
    </lineage>
</organism>
<evidence type="ECO:0000259" key="2">
    <source>
        <dbReference type="SMART" id="SM00474"/>
    </source>
</evidence>
<dbReference type="InterPro" id="IPR002298">
    <property type="entry name" value="DNA_polymerase_A"/>
</dbReference>
<evidence type="ECO:0008006" key="5">
    <source>
        <dbReference type="Google" id="ProtNLM"/>
    </source>
</evidence>
<feature type="domain" description="DNA-directed DNA polymerase family A palm" evidence="3">
    <location>
        <begin position="1147"/>
        <end position="1378"/>
    </location>
</feature>
<geneLocation type="chloroplast" evidence="4"/>
<dbReference type="Gene3D" id="3.30.420.10">
    <property type="entry name" value="Ribonuclease H-like superfamily/Ribonuclease H"/>
    <property type="match status" value="1"/>
</dbReference>
<dbReference type="SUPFAM" id="SSF56672">
    <property type="entry name" value="DNA/RNA polymerases"/>
    <property type="match status" value="1"/>
</dbReference>
<dbReference type="PANTHER" id="PTHR10133:SF27">
    <property type="entry name" value="DNA POLYMERASE NU"/>
    <property type="match status" value="1"/>
</dbReference>
<evidence type="ECO:0000313" key="4">
    <source>
        <dbReference type="EMBL" id="ANJ70788.1"/>
    </source>
</evidence>
<dbReference type="SMART" id="SM00482">
    <property type="entry name" value="POLAc"/>
    <property type="match status" value="1"/>
</dbReference>
<dbReference type="SUPFAM" id="SSF52540">
    <property type="entry name" value="P-loop containing nucleoside triphosphate hydrolases"/>
    <property type="match status" value="1"/>
</dbReference>
<dbReference type="InterPro" id="IPR045455">
    <property type="entry name" value="NrS-1_pol-like_helicase"/>
</dbReference>
<dbReference type="SUPFAM" id="SSF53098">
    <property type="entry name" value="Ribonuclease H-like"/>
    <property type="match status" value="1"/>
</dbReference>
<dbReference type="GO" id="GO:0006261">
    <property type="term" value="P:DNA-templated DNA replication"/>
    <property type="evidence" value="ECO:0007669"/>
    <property type="project" value="InterPro"/>
</dbReference>
<dbReference type="Gene3D" id="3.30.70.370">
    <property type="match status" value="1"/>
</dbReference>
<dbReference type="InterPro" id="IPR001098">
    <property type="entry name" value="DNA-dir_DNA_pol_A_palm_dom"/>
</dbReference>
<evidence type="ECO:0000256" key="1">
    <source>
        <dbReference type="ARBA" id="ARBA00022705"/>
    </source>
</evidence>
<dbReference type="Pfam" id="PF19263">
    <property type="entry name" value="DUF5906"/>
    <property type="match status" value="1"/>
</dbReference>
<dbReference type="InterPro" id="IPR012337">
    <property type="entry name" value="RNaseH-like_sf"/>
</dbReference>
<dbReference type="SMART" id="SM00474">
    <property type="entry name" value="35EXOc"/>
    <property type="match status" value="1"/>
</dbReference>
<keyword evidence="4" id="KW-0934">Plastid</keyword>
<dbReference type="Pfam" id="PF00476">
    <property type="entry name" value="DNA_pol_A"/>
    <property type="match status" value="1"/>
</dbReference>
<dbReference type="Gene3D" id="1.10.150.20">
    <property type="entry name" value="5' to 3' exonuclease, C-terminal subdomain"/>
    <property type="match status" value="1"/>
</dbReference>
<dbReference type="PRINTS" id="PR00868">
    <property type="entry name" value="DNAPOLI"/>
</dbReference>
<dbReference type="RefSeq" id="YP_009326773.1">
    <property type="nucleotide sequence ID" value="NC_032042.1"/>
</dbReference>
<dbReference type="PANTHER" id="PTHR10133">
    <property type="entry name" value="DNA POLYMERASE I"/>
    <property type="match status" value="1"/>
</dbReference>
<reference evidence="4" key="1">
    <citation type="submission" date="2015-10" db="EMBL/GenBank/DDBJ databases">
        <title>Complete chloroplast Genomes for Caulerpa racemosa and Codium decorticatum (Bryopsidales, Chlorophyta) and Comparative Analyses of Five Siphonous Green Seaweed Plastomes.</title>
        <authorList>
            <person name="Lam D.W."/>
            <person name="Lopez-Bautista J.M."/>
        </authorList>
    </citation>
    <scope>NUCLEOTIDE SEQUENCE</scope>
</reference>
<gene>
    <name evidence="4" type="primary">orf11</name>
</gene>
<dbReference type="GeneID" id="30511870"/>
<sequence>MYLPWGVEKSLGGSTVQGYYLKTSADFQVFCVPEEMRESIGAKYLYPKDKGLQPTLLMPGFGIIEGKKITSEQLKILESKGLALVEGQKSVIALCSAGFSVCSIGGCNGGPETLKILEGWGISKSMVKWVFPDTDVLYNPQVTRGYETLLNTLPNVTLYVYPPQSFLSKSNGLYLDKSSPDDWIEEGFTYNTIFSKCVEVNISEINKFQETYFTHTLKSISKPNKFKEVNDWLYSCLEGRLIYCSETSEYFFYSVAHGFWDSYDGKTLIDYILHEAESVPFTYGAIESALKIIGPKFLKSQEEIQVLFSNNKYTGFQNGVWDLKAKKLLDHSPEFYLIGVLPFNFIYRNFENINIQEVCPKICSWLLDRVGEEEIYANILICFLLAAILNINNPERFLFLTGYSASGKSTTLKLLGRVVPPRRTYITGVEGLTGTVFGLQELTGLQKTLIMCHDVGNSVPPSFVNLLRNLVSSGETQNVQRKNKNAAPMRFEGIVALASNKNPFSHQQREGILDRRMVYVPFINRVKTQKIQPFDKLFPKEELEALVSFAVQQNPEIILLFLRQVNSNPLVRQQMLESFQDNTKSLHLQNFIDSNLIFNVGSWTPLGSMKDLRLAGTIYCRYLEYCVAEGLNKSDILGFVGFHQELLPLIQRIHPTWEISEARRKYTADKLSSLYDRKLSGILNIRLGENLKIDFEEPFEIGEFKNQPWWIRSTLETPSRGQVEDNLGTIEEKPLEDISRGQPGDNLGTTEENPGILDKIKEIQFGDDLKISCIKKLLLNIPLAKEPVVHIDPDSALLSQLFSENLVISLDTEFTQEGLAYIQIGFLQNQTVCILSFSNNFAGFERIFLEWLTQEALIIGFNMISDLKQLWNKFSSLPPTSSLLGKVFDLYLFLRFLHNGYKHQNSLAAWANRILGVEMEKSLQTTNWFNTPLTEEIQQYMVDDVYILHKLVNFYQKTSDLYYVNSWISGKKHNYLEASYSQDQILIPLFLKMELRGICISLSSLEACAKVQKEKRSKLLEVLGLSLEESQSAIKFTNWLRHTMHPISQLAKDWPKTPSGSALARGSETINTWVTQHIVDPRFQDKDILEWLTNYFSFSSLSGFIKFVDTVKKQVFENKIKPRWNIMGTDTGRITTQEPALQNTPRDPMARSSIIPDKKGDVFVIADYKTIELAIQAVIADEANMLKVFLNRLDLHIYLASKVLKKSYEDLMALKTQEETQAEFKLLRTQMKPVNFGKIYGMSYNTLWRRFLAQGRNISLEETKLIDGVWNDTFPKIQNYQKKCKTLFDNSMAPLNVLGGTHYITSLCGRIRRPEILPNKKPFLNFTQIINFPIQSSCTDFLKLSLRVLDHEISFNKLPAKIVASAHDEIILQCSQEHAKAVEETVKSIMVASAQYILRPIFPNAPIEVDTAIGTSWADKP</sequence>
<accession>A0A1I9LKC7</accession>
<proteinExistence type="predicted"/>
<dbReference type="InterPro" id="IPR043502">
    <property type="entry name" value="DNA/RNA_pol_sf"/>
</dbReference>
<dbReference type="EMBL" id="KT946602">
    <property type="protein sequence ID" value="ANJ70788.1"/>
    <property type="molecule type" value="Genomic_DNA"/>
</dbReference>
<protein>
    <recommendedName>
        <fullName evidence="5">DNA polymerase I</fullName>
    </recommendedName>
</protein>
<dbReference type="InterPro" id="IPR002562">
    <property type="entry name" value="3'-5'_exonuclease_dom"/>
</dbReference>
<dbReference type="Pfam" id="PF01612">
    <property type="entry name" value="DNA_pol_A_exo1"/>
    <property type="match status" value="1"/>
</dbReference>
<name>A0A1I9LKC7_CAURA</name>
<dbReference type="GO" id="GO:0003677">
    <property type="term" value="F:DNA binding"/>
    <property type="evidence" value="ECO:0007669"/>
    <property type="project" value="InterPro"/>
</dbReference>
<keyword evidence="4" id="KW-0150">Chloroplast</keyword>
<dbReference type="GO" id="GO:0006302">
    <property type="term" value="P:double-strand break repair"/>
    <property type="evidence" value="ECO:0007669"/>
    <property type="project" value="TreeGrafter"/>
</dbReference>
<evidence type="ECO:0000259" key="3">
    <source>
        <dbReference type="SMART" id="SM00482"/>
    </source>
</evidence>
<keyword evidence="1" id="KW-0235">DNA replication</keyword>